<dbReference type="Proteomes" id="UP000006772">
    <property type="component" value="Unassembled WGS sequence"/>
</dbReference>
<dbReference type="SUPFAM" id="SSF46689">
    <property type="entry name" value="Homeodomain-like"/>
    <property type="match status" value="2"/>
</dbReference>
<dbReference type="RefSeq" id="WP_006463775.1">
    <property type="nucleotide sequence ID" value="NZ_AEEC02000016.1"/>
</dbReference>
<gene>
    <name evidence="4" type="ORF">HFRIS_012789</name>
</gene>
<accession>A0AAI9IDZ4</accession>
<keyword evidence="2" id="KW-0804">Transcription</keyword>
<protein>
    <submittedName>
        <fullName evidence="4">Transcriptional regulator</fullName>
    </submittedName>
</protein>
<dbReference type="PANTHER" id="PTHR43130">
    <property type="entry name" value="ARAC-FAMILY TRANSCRIPTIONAL REGULATOR"/>
    <property type="match status" value="1"/>
</dbReference>
<organism evidence="4 5">
    <name type="scientific">Herbaspirillum frisingense GSF30</name>
    <dbReference type="NCBI Taxonomy" id="864073"/>
    <lineage>
        <taxon>Bacteria</taxon>
        <taxon>Pseudomonadati</taxon>
        <taxon>Pseudomonadota</taxon>
        <taxon>Betaproteobacteria</taxon>
        <taxon>Burkholderiales</taxon>
        <taxon>Oxalobacteraceae</taxon>
        <taxon>Herbaspirillum</taxon>
    </lineage>
</organism>
<evidence type="ECO:0000313" key="5">
    <source>
        <dbReference type="Proteomes" id="UP000006772"/>
    </source>
</evidence>
<dbReference type="InterPro" id="IPR018060">
    <property type="entry name" value="HTH_AraC"/>
</dbReference>
<dbReference type="GO" id="GO:0003700">
    <property type="term" value="F:DNA-binding transcription factor activity"/>
    <property type="evidence" value="ECO:0007669"/>
    <property type="project" value="InterPro"/>
</dbReference>
<dbReference type="InterPro" id="IPR052158">
    <property type="entry name" value="INH-QAR"/>
</dbReference>
<dbReference type="Pfam" id="PF01965">
    <property type="entry name" value="DJ-1_PfpI"/>
    <property type="match status" value="1"/>
</dbReference>
<name>A0AAI9IDZ4_9BURK</name>
<dbReference type="SMART" id="SM00342">
    <property type="entry name" value="HTH_ARAC"/>
    <property type="match status" value="1"/>
</dbReference>
<dbReference type="InterPro" id="IPR002818">
    <property type="entry name" value="DJ-1/PfpI"/>
</dbReference>
<evidence type="ECO:0000259" key="3">
    <source>
        <dbReference type="PROSITE" id="PS01124"/>
    </source>
</evidence>
<dbReference type="Gene3D" id="1.10.10.60">
    <property type="entry name" value="Homeodomain-like"/>
    <property type="match status" value="1"/>
</dbReference>
<feature type="domain" description="HTH araC/xylS-type" evidence="3">
    <location>
        <begin position="217"/>
        <end position="315"/>
    </location>
</feature>
<dbReference type="GO" id="GO:0043565">
    <property type="term" value="F:sequence-specific DNA binding"/>
    <property type="evidence" value="ECO:0007669"/>
    <property type="project" value="InterPro"/>
</dbReference>
<dbReference type="PROSITE" id="PS01124">
    <property type="entry name" value="HTH_ARAC_FAMILY_2"/>
    <property type="match status" value="1"/>
</dbReference>
<dbReference type="Pfam" id="PF12833">
    <property type="entry name" value="HTH_18"/>
    <property type="match status" value="1"/>
</dbReference>
<dbReference type="CDD" id="cd03137">
    <property type="entry name" value="GATase1_AraC_1"/>
    <property type="match status" value="1"/>
</dbReference>
<dbReference type="InterPro" id="IPR029062">
    <property type="entry name" value="Class_I_gatase-like"/>
</dbReference>
<sequence length="322" mass="34626">MKTVTVVIFDGVQSLDVSGPLDVFSEANRFLLPGDRYRLQTVSVDGAAVTCSNGLGLNAGLTWRDADGEDDLLLVAGGPTLVERRFDPAIHAWLRQACARAGKFGSICNGAFMLGRAGLLDHRTVTTHWNDAAALAALCPLARVEADRIYVQDEGLYTSAGVTAGIDLALYLLRQDHGAELALNVAKRLVVVMQRSGGQSQFSPYLDHLAPPDSPIAEVHRHVLANLRQPLSVAELAAVARMSLRSFSRSFSREAGMAPAEFVQRARVDAARAQLEHGTAPIKAIAYACGFGDAGRMRNAFVRVLGVSPQRYRESFGQDPGT</sequence>
<dbReference type="InterPro" id="IPR009057">
    <property type="entry name" value="Homeodomain-like_sf"/>
</dbReference>
<reference evidence="4 5" key="1">
    <citation type="journal article" date="2013" name="Front. Microbiol.">
        <title>The genome of the endophytic bacterium H. frisingense GSF30(T) identifies diverse strategies in the Herbaspirillum genus to interact with plants.</title>
        <authorList>
            <person name="Straub D."/>
            <person name="Rothballer M."/>
            <person name="Hartmann A."/>
            <person name="Ludewig U."/>
        </authorList>
    </citation>
    <scope>NUCLEOTIDE SEQUENCE [LARGE SCALE GENOMIC DNA]</scope>
    <source>
        <strain evidence="4 5">GSF30</strain>
    </source>
</reference>
<dbReference type="Gene3D" id="3.40.50.880">
    <property type="match status" value="1"/>
</dbReference>
<keyword evidence="1" id="KW-0805">Transcription regulation</keyword>
<evidence type="ECO:0000313" key="4">
    <source>
        <dbReference type="EMBL" id="EOA04364.1"/>
    </source>
</evidence>
<comment type="caution">
    <text evidence="4">The sequence shown here is derived from an EMBL/GenBank/DDBJ whole genome shotgun (WGS) entry which is preliminary data.</text>
</comment>
<evidence type="ECO:0000256" key="1">
    <source>
        <dbReference type="ARBA" id="ARBA00023015"/>
    </source>
</evidence>
<dbReference type="EMBL" id="AEEC02000016">
    <property type="protein sequence ID" value="EOA04364.1"/>
    <property type="molecule type" value="Genomic_DNA"/>
</dbReference>
<dbReference type="PANTHER" id="PTHR43130:SF3">
    <property type="entry name" value="HTH-TYPE TRANSCRIPTIONAL REGULATOR RV1931C"/>
    <property type="match status" value="1"/>
</dbReference>
<proteinExistence type="predicted"/>
<evidence type="ECO:0000256" key="2">
    <source>
        <dbReference type="ARBA" id="ARBA00023163"/>
    </source>
</evidence>
<dbReference type="SUPFAM" id="SSF52317">
    <property type="entry name" value="Class I glutamine amidotransferase-like"/>
    <property type="match status" value="1"/>
</dbReference>
<dbReference type="AlphaFoldDB" id="A0AAI9IDZ4"/>